<evidence type="ECO:0008006" key="5">
    <source>
        <dbReference type="Google" id="ProtNLM"/>
    </source>
</evidence>
<accession>A0ABX7N426</accession>
<reference evidence="3 4" key="1">
    <citation type="submission" date="2021-02" db="EMBL/GenBank/DDBJ databases">
        <title>De Novo genome assembly of isolated myxobacteria.</title>
        <authorList>
            <person name="Stevens D.C."/>
        </authorList>
    </citation>
    <scope>NUCLEOTIDE SEQUENCE [LARGE SCALE GENOMIC DNA]</scope>
    <source>
        <strain evidence="3 4">SCHIC003</strain>
    </source>
</reference>
<name>A0ABX7N426_9BACT</name>
<proteinExistence type="predicted"/>
<feature type="chain" id="PRO_5046916733" description="Lipoprotein" evidence="2">
    <location>
        <begin position="27"/>
        <end position="796"/>
    </location>
</feature>
<feature type="signal peptide" evidence="2">
    <location>
        <begin position="1"/>
        <end position="26"/>
    </location>
</feature>
<protein>
    <recommendedName>
        <fullName evidence="5">Lipoprotein</fullName>
    </recommendedName>
</protein>
<dbReference type="RefSeq" id="WP_206714169.1">
    <property type="nucleotide sequence ID" value="NZ_CP071091.1"/>
</dbReference>
<organism evidence="3 4">
    <name type="scientific">Myxococcus landrumensis</name>
    <dbReference type="NCBI Taxonomy" id="2813577"/>
    <lineage>
        <taxon>Bacteria</taxon>
        <taxon>Pseudomonadati</taxon>
        <taxon>Myxococcota</taxon>
        <taxon>Myxococcia</taxon>
        <taxon>Myxococcales</taxon>
        <taxon>Cystobacterineae</taxon>
        <taxon>Myxococcaceae</taxon>
        <taxon>Myxococcus</taxon>
    </lineage>
</organism>
<dbReference type="Proteomes" id="UP000663090">
    <property type="component" value="Chromosome"/>
</dbReference>
<evidence type="ECO:0000256" key="1">
    <source>
        <dbReference type="SAM" id="Coils"/>
    </source>
</evidence>
<evidence type="ECO:0000256" key="2">
    <source>
        <dbReference type="SAM" id="SignalP"/>
    </source>
</evidence>
<evidence type="ECO:0000313" key="3">
    <source>
        <dbReference type="EMBL" id="QSQ12442.1"/>
    </source>
</evidence>
<keyword evidence="2" id="KW-0732">Signal</keyword>
<feature type="coiled-coil region" evidence="1">
    <location>
        <begin position="236"/>
        <end position="263"/>
    </location>
</feature>
<evidence type="ECO:0000313" key="4">
    <source>
        <dbReference type="Proteomes" id="UP000663090"/>
    </source>
</evidence>
<keyword evidence="4" id="KW-1185">Reference proteome</keyword>
<gene>
    <name evidence="3" type="ORF">JY572_29355</name>
</gene>
<dbReference type="EMBL" id="CP071091">
    <property type="protein sequence ID" value="QSQ12442.1"/>
    <property type="molecule type" value="Genomic_DNA"/>
</dbReference>
<sequence>MLRPLHLRVLSLLLACAALAPFGAHANYRQYLIAWQSTSFRSQKSCLDVRGLYQEGQANFHINNTPLPTYTLPGRFYKHPGGDETNLYGAQFSAVLLNWGNNTFRFNVHVVDSPQTCVVADDIVTLETGGLTARPLFLVQRRGTDYAGKTTLTLDLSEINPRLAENLVNLERVLQDRKWQLLSIHGSLAAAQAELDRLAELKGEIDELSKRPLDAITEADLNDILSRYADLDPRVLAQLRQLLSDLKEDIAALRTELNRIMSEFRGQMGGLDDWLAGTPPANGPNLEDPKTYEPGLDPEQLPEVELPDMGVGDDFDPDNDPYLAYAQQVLQQLATTTQSGVVVNRAGYMTIVRSWRQNQDIFEKAIQARASVSREEVGAFISARDMVLDVVRQAMDEDGWFLDTPVRQSTKTLIEYLRKRPEARHQADGLQSNLNLWQGTATPQQDAILDTLDGLHGGWQSVEEGAAAEDPSIISTLLSIGDSAQVIIKEVALLGVGMTPVGDFIDFCEVATGWETCMPGGAQLSTGERMFTALGMVVGTGRFWRGVGNALPTVSKPIADRCETLIKRWSADIPNKTKREELVERLGEGAVAFVDGLDGKDVERLLNTLGDATVQKLAKHLKGQGLLELELFKMLQIPDAKRLHAVSNGRAVKDLGTMKGKTLADLKAALEAKGFREVTPGNWVHDDCSVVRISPGGGGKPPYFRREISMVPGKYEGHDTIAVKVTGAMEGNDDIGYTEVFSLPEWAEPYIGVSPQMNKWFARFVGKDPKDLGEFGPELLAIKDYWVKQTHFDLEP</sequence>
<keyword evidence="1" id="KW-0175">Coiled coil</keyword>